<evidence type="ECO:0000313" key="2">
    <source>
        <dbReference type="EMBL" id="OJI80822.1"/>
    </source>
</evidence>
<name>A0A1L9MVB0_ASPTC</name>
<feature type="compositionally biased region" description="Basic and acidic residues" evidence="1">
    <location>
        <begin position="18"/>
        <end position="35"/>
    </location>
</feature>
<feature type="region of interest" description="Disordered" evidence="1">
    <location>
        <begin position="129"/>
        <end position="162"/>
    </location>
</feature>
<gene>
    <name evidence="2" type="ORF">ASPTUDRAFT_32297</name>
</gene>
<protein>
    <submittedName>
        <fullName evidence="2">Uncharacterized protein</fullName>
    </submittedName>
</protein>
<feature type="compositionally biased region" description="Basic and acidic residues" evidence="1">
    <location>
        <begin position="147"/>
        <end position="156"/>
    </location>
</feature>
<dbReference type="VEuPathDB" id="FungiDB:ASPTUDRAFT_32297"/>
<accession>A0A1L9MVB0</accession>
<feature type="region of interest" description="Disordered" evidence="1">
    <location>
        <begin position="1"/>
        <end position="39"/>
    </location>
</feature>
<dbReference type="EMBL" id="KV878206">
    <property type="protein sequence ID" value="OJI80822.1"/>
    <property type="molecule type" value="Genomic_DNA"/>
</dbReference>
<feature type="compositionally biased region" description="Basic residues" evidence="1">
    <location>
        <begin position="80"/>
        <end position="92"/>
    </location>
</feature>
<proteinExistence type="predicted"/>
<feature type="region of interest" description="Disordered" evidence="1">
    <location>
        <begin position="76"/>
        <end position="98"/>
    </location>
</feature>
<evidence type="ECO:0000256" key="1">
    <source>
        <dbReference type="SAM" id="MobiDB-lite"/>
    </source>
</evidence>
<dbReference type="AlphaFoldDB" id="A0A1L9MVB0"/>
<dbReference type="Proteomes" id="UP000184304">
    <property type="component" value="Unassembled WGS sequence"/>
</dbReference>
<keyword evidence="3" id="KW-1185">Reference proteome</keyword>
<reference evidence="3" key="1">
    <citation type="journal article" date="2017" name="Genome Biol.">
        <title>Comparative genomics reveals high biological diversity and specific adaptations in the industrially and medically important fungal genus Aspergillus.</title>
        <authorList>
            <person name="de Vries R.P."/>
            <person name="Riley R."/>
            <person name="Wiebenga A."/>
            <person name="Aguilar-Osorio G."/>
            <person name="Amillis S."/>
            <person name="Uchima C.A."/>
            <person name="Anderluh G."/>
            <person name="Asadollahi M."/>
            <person name="Askin M."/>
            <person name="Barry K."/>
            <person name="Battaglia E."/>
            <person name="Bayram O."/>
            <person name="Benocci T."/>
            <person name="Braus-Stromeyer S.A."/>
            <person name="Caldana C."/>
            <person name="Canovas D."/>
            <person name="Cerqueira G.C."/>
            <person name="Chen F."/>
            <person name="Chen W."/>
            <person name="Choi C."/>
            <person name="Clum A."/>
            <person name="Dos Santos R.A."/>
            <person name="Damasio A.R."/>
            <person name="Diallinas G."/>
            <person name="Emri T."/>
            <person name="Fekete E."/>
            <person name="Flipphi M."/>
            <person name="Freyberg S."/>
            <person name="Gallo A."/>
            <person name="Gournas C."/>
            <person name="Habgood R."/>
            <person name="Hainaut M."/>
            <person name="Harispe M.L."/>
            <person name="Henrissat B."/>
            <person name="Hilden K.S."/>
            <person name="Hope R."/>
            <person name="Hossain A."/>
            <person name="Karabika E."/>
            <person name="Karaffa L."/>
            <person name="Karanyi Z."/>
            <person name="Krasevec N."/>
            <person name="Kuo A."/>
            <person name="Kusch H."/>
            <person name="LaButti K."/>
            <person name="Lagendijk E.L."/>
            <person name="Lapidus A."/>
            <person name="Levasseur A."/>
            <person name="Lindquist E."/>
            <person name="Lipzen A."/>
            <person name="Logrieco A.F."/>
            <person name="MacCabe A."/>
            <person name="Maekelae M.R."/>
            <person name="Malavazi I."/>
            <person name="Melin P."/>
            <person name="Meyer V."/>
            <person name="Mielnichuk N."/>
            <person name="Miskei M."/>
            <person name="Molnar A.P."/>
            <person name="Mule G."/>
            <person name="Ngan C.Y."/>
            <person name="Orejas M."/>
            <person name="Orosz E."/>
            <person name="Ouedraogo J.P."/>
            <person name="Overkamp K.M."/>
            <person name="Park H.-S."/>
            <person name="Perrone G."/>
            <person name="Piumi F."/>
            <person name="Punt P.J."/>
            <person name="Ram A.F."/>
            <person name="Ramon A."/>
            <person name="Rauscher S."/>
            <person name="Record E."/>
            <person name="Riano-Pachon D.M."/>
            <person name="Robert V."/>
            <person name="Roehrig J."/>
            <person name="Ruller R."/>
            <person name="Salamov A."/>
            <person name="Salih N.S."/>
            <person name="Samson R.A."/>
            <person name="Sandor E."/>
            <person name="Sanguinetti M."/>
            <person name="Schuetze T."/>
            <person name="Sepcic K."/>
            <person name="Shelest E."/>
            <person name="Sherlock G."/>
            <person name="Sophianopoulou V."/>
            <person name="Squina F.M."/>
            <person name="Sun H."/>
            <person name="Susca A."/>
            <person name="Todd R.B."/>
            <person name="Tsang A."/>
            <person name="Unkles S.E."/>
            <person name="van de Wiele N."/>
            <person name="van Rossen-Uffink D."/>
            <person name="Oliveira J.V."/>
            <person name="Vesth T.C."/>
            <person name="Visser J."/>
            <person name="Yu J.-H."/>
            <person name="Zhou M."/>
            <person name="Andersen M.R."/>
            <person name="Archer D.B."/>
            <person name="Baker S.E."/>
            <person name="Benoit I."/>
            <person name="Brakhage A.A."/>
            <person name="Braus G.H."/>
            <person name="Fischer R."/>
            <person name="Frisvad J.C."/>
            <person name="Goldman G.H."/>
            <person name="Houbraken J."/>
            <person name="Oakley B."/>
            <person name="Pocsi I."/>
            <person name="Scazzocchio C."/>
            <person name="Seiboth B."/>
            <person name="vanKuyk P.A."/>
            <person name="Wortman J."/>
            <person name="Dyer P.S."/>
            <person name="Grigoriev I.V."/>
        </authorList>
    </citation>
    <scope>NUCLEOTIDE SEQUENCE [LARGE SCALE GENOMIC DNA]</scope>
    <source>
        <strain evidence="3">CBS 134.48</strain>
    </source>
</reference>
<organism evidence="2 3">
    <name type="scientific">Aspergillus tubingensis (strain CBS 134.48)</name>
    <dbReference type="NCBI Taxonomy" id="767770"/>
    <lineage>
        <taxon>Eukaryota</taxon>
        <taxon>Fungi</taxon>
        <taxon>Dikarya</taxon>
        <taxon>Ascomycota</taxon>
        <taxon>Pezizomycotina</taxon>
        <taxon>Eurotiomycetes</taxon>
        <taxon>Eurotiomycetidae</taxon>
        <taxon>Eurotiales</taxon>
        <taxon>Aspergillaceae</taxon>
        <taxon>Aspergillus</taxon>
        <taxon>Aspergillus subgen. Circumdati</taxon>
    </lineage>
</organism>
<evidence type="ECO:0000313" key="3">
    <source>
        <dbReference type="Proteomes" id="UP000184304"/>
    </source>
</evidence>
<sequence length="194" mass="22068">MVLSGKRPWARQLWLTANKDRQEKSRQPRRAKSDKPPGLPERVRWVMLVQRCSPDLMRKKRWLLHGRHGLPSIELSISRLHGKSPQRSRRNRKGEEKAELKSGFNFYARSPSGMANQVLFVIAKGYSGNEGREGERLGKKKKVTRNGLEEETKQSKNESPALPSLKIVRSANDHGSSLLLSLSLSHSLLTKTKL</sequence>